<keyword evidence="2" id="KW-0732">Signal</keyword>
<gene>
    <name evidence="5" type="primary">LOC113213268</name>
</gene>
<reference evidence="5" key="1">
    <citation type="submission" date="2025-08" db="UniProtKB">
        <authorList>
            <consortium name="RefSeq"/>
        </authorList>
    </citation>
    <scope>IDENTIFICATION</scope>
    <source>
        <tissue evidence="5">Whole organism</tissue>
    </source>
</reference>
<feature type="domain" description="SCP" evidence="3">
    <location>
        <begin position="57"/>
        <end position="227"/>
    </location>
</feature>
<accession>A0A6J1T8Q6</accession>
<feature type="signal peptide" evidence="2">
    <location>
        <begin position="1"/>
        <end position="21"/>
    </location>
</feature>
<organism evidence="4 5">
    <name type="scientific">Frankliniella occidentalis</name>
    <name type="common">Western flower thrips</name>
    <name type="synonym">Euthrips occidentalis</name>
    <dbReference type="NCBI Taxonomy" id="133901"/>
    <lineage>
        <taxon>Eukaryota</taxon>
        <taxon>Metazoa</taxon>
        <taxon>Ecdysozoa</taxon>
        <taxon>Arthropoda</taxon>
        <taxon>Hexapoda</taxon>
        <taxon>Insecta</taxon>
        <taxon>Pterygota</taxon>
        <taxon>Neoptera</taxon>
        <taxon>Paraneoptera</taxon>
        <taxon>Thysanoptera</taxon>
        <taxon>Terebrantia</taxon>
        <taxon>Thripoidea</taxon>
        <taxon>Thripidae</taxon>
        <taxon>Frankliniella</taxon>
    </lineage>
</organism>
<dbReference type="Pfam" id="PF00188">
    <property type="entry name" value="CAP"/>
    <property type="match status" value="1"/>
</dbReference>
<dbReference type="Proteomes" id="UP000504606">
    <property type="component" value="Unplaced"/>
</dbReference>
<dbReference type="InterPro" id="IPR002413">
    <property type="entry name" value="V5_allergen-like"/>
</dbReference>
<protein>
    <submittedName>
        <fullName evidence="5">Venom allergen 3-like</fullName>
    </submittedName>
</protein>
<name>A0A6J1T8Q6_FRAOC</name>
<dbReference type="PRINTS" id="PR00838">
    <property type="entry name" value="V5ALLERGEN"/>
</dbReference>
<proteinExistence type="predicted"/>
<feature type="chain" id="PRO_5026674117" evidence="2">
    <location>
        <begin position="22"/>
        <end position="344"/>
    </location>
</feature>
<dbReference type="AlphaFoldDB" id="A0A6J1T8Q6"/>
<dbReference type="GeneID" id="113213268"/>
<sequence>MAWTALVVGSLAGLMAASVTALEDSGYCSLCPDHTMCQFREPANRCRSFYSRDLTWAERKSAVHAHNILRNRVAAGEEFRGRYAQPQPSAANMRKLVWDDELAAIARRWASQCVFAQDSCRTSADGSRVAQNIYMQMVAPNAPQPSNVSVAGAVATWYSEVADFDGRTAGQPYAYNGPAWHYTLLTWARTTRVGCGFADFAAQSPGQIPVLARLVVCNYKEAGNELGVPLYAPGPPLSQCEVTSLALPPPAAPPALPAVVQPVVQVGAAPPSEPDPAWDPDSWVSTLDDQDAGRAARGPTRSAAGRAVLKGRLAPAPASGRSSSTDDDADVDGLLYPALCSVTP</sequence>
<dbReference type="Gene3D" id="3.40.33.10">
    <property type="entry name" value="CAP"/>
    <property type="match status" value="1"/>
</dbReference>
<dbReference type="KEGG" id="foc:113213268"/>
<dbReference type="PRINTS" id="PR00837">
    <property type="entry name" value="V5TPXLIKE"/>
</dbReference>
<dbReference type="GO" id="GO:0005576">
    <property type="term" value="C:extracellular region"/>
    <property type="evidence" value="ECO:0007669"/>
    <property type="project" value="UniProtKB-SubCell"/>
</dbReference>
<dbReference type="CDD" id="cd05380">
    <property type="entry name" value="CAP_euk"/>
    <property type="match status" value="1"/>
</dbReference>
<evidence type="ECO:0000313" key="4">
    <source>
        <dbReference type="Proteomes" id="UP000504606"/>
    </source>
</evidence>
<feature type="region of interest" description="Disordered" evidence="1">
    <location>
        <begin position="267"/>
        <end position="332"/>
    </location>
</feature>
<dbReference type="RefSeq" id="XP_026288065.1">
    <property type="nucleotide sequence ID" value="XM_026432280.2"/>
</dbReference>
<keyword evidence="4" id="KW-1185">Reference proteome</keyword>
<evidence type="ECO:0000259" key="3">
    <source>
        <dbReference type="SMART" id="SM00198"/>
    </source>
</evidence>
<dbReference type="InterPro" id="IPR001283">
    <property type="entry name" value="CRISP-related"/>
</dbReference>
<evidence type="ECO:0000313" key="5">
    <source>
        <dbReference type="RefSeq" id="XP_026288065.1"/>
    </source>
</evidence>
<dbReference type="InterPro" id="IPR014044">
    <property type="entry name" value="CAP_dom"/>
</dbReference>
<dbReference type="PANTHER" id="PTHR10334">
    <property type="entry name" value="CYSTEINE-RICH SECRETORY PROTEIN-RELATED"/>
    <property type="match status" value="1"/>
</dbReference>
<evidence type="ECO:0000256" key="2">
    <source>
        <dbReference type="SAM" id="SignalP"/>
    </source>
</evidence>
<dbReference type="SMART" id="SM00198">
    <property type="entry name" value="SCP"/>
    <property type="match status" value="1"/>
</dbReference>
<dbReference type="SUPFAM" id="SSF55797">
    <property type="entry name" value="PR-1-like"/>
    <property type="match status" value="1"/>
</dbReference>
<dbReference type="InterPro" id="IPR035940">
    <property type="entry name" value="CAP_sf"/>
</dbReference>
<dbReference type="OrthoDB" id="414826at2759"/>
<evidence type="ECO:0000256" key="1">
    <source>
        <dbReference type="SAM" id="MobiDB-lite"/>
    </source>
</evidence>